<dbReference type="EC" id="3.6.1.66" evidence="10"/>
<comment type="function">
    <text evidence="10">Pyrophosphatase that catalyzes the hydrolysis of nucleoside triphosphates to their monophosphate derivatives, with a high preference for the non-canonical purine nucleotides XTP (xanthosine triphosphate), dITP (deoxyinosine triphosphate) and ITP. Seems to function as a house-cleaning enzyme that removes non-canonical purine nucleotides from the nucleotide pool, thus preventing their incorporation into DNA/RNA and avoiding chromosomal lesions.</text>
</comment>
<dbReference type="GO" id="GO:0036222">
    <property type="term" value="F:XTP diphosphatase activity"/>
    <property type="evidence" value="ECO:0007669"/>
    <property type="project" value="UniProtKB-UniRule"/>
</dbReference>
<evidence type="ECO:0000313" key="12">
    <source>
        <dbReference type="EMBL" id="SFD58872.1"/>
    </source>
</evidence>
<feature type="binding site" evidence="10">
    <location>
        <position position="72"/>
    </location>
    <ligand>
        <name>substrate</name>
    </ligand>
</feature>
<comment type="catalytic activity">
    <reaction evidence="8 10">
        <text>dITP + H2O = dIMP + diphosphate + H(+)</text>
        <dbReference type="Rhea" id="RHEA:28342"/>
        <dbReference type="ChEBI" id="CHEBI:15377"/>
        <dbReference type="ChEBI" id="CHEBI:15378"/>
        <dbReference type="ChEBI" id="CHEBI:33019"/>
        <dbReference type="ChEBI" id="CHEBI:61194"/>
        <dbReference type="ChEBI" id="CHEBI:61382"/>
        <dbReference type="EC" id="3.6.1.66"/>
    </reaction>
</comment>
<name>A0A1I1TJT0_9BACI</name>
<keyword evidence="7 10" id="KW-0546">Nucleotide metabolism</keyword>
<dbReference type="NCBIfam" id="TIGR00042">
    <property type="entry name" value="RdgB/HAM1 family non-canonical purine NTP pyrophosphatase"/>
    <property type="match status" value="1"/>
</dbReference>
<dbReference type="FunFam" id="3.90.950.10:FF:000001">
    <property type="entry name" value="dITP/XTP pyrophosphatase"/>
    <property type="match status" value="1"/>
</dbReference>
<dbReference type="Proteomes" id="UP000199474">
    <property type="component" value="Unassembled WGS sequence"/>
</dbReference>
<organism evidence="12 13">
    <name type="scientific">Lentibacillus persicus</name>
    <dbReference type="NCBI Taxonomy" id="640948"/>
    <lineage>
        <taxon>Bacteria</taxon>
        <taxon>Bacillati</taxon>
        <taxon>Bacillota</taxon>
        <taxon>Bacilli</taxon>
        <taxon>Bacillales</taxon>
        <taxon>Bacillaceae</taxon>
        <taxon>Lentibacillus</taxon>
    </lineage>
</organism>
<dbReference type="Pfam" id="PF01725">
    <property type="entry name" value="Ham1p_like"/>
    <property type="match status" value="1"/>
</dbReference>
<dbReference type="STRING" id="640948.SAMN05216238_102312"/>
<dbReference type="GO" id="GO:0017111">
    <property type="term" value="F:ribonucleoside triphosphate phosphatase activity"/>
    <property type="evidence" value="ECO:0007669"/>
    <property type="project" value="InterPro"/>
</dbReference>
<dbReference type="NCBIfam" id="NF011397">
    <property type="entry name" value="PRK14822.1"/>
    <property type="match status" value="1"/>
</dbReference>
<dbReference type="GO" id="GO:0009146">
    <property type="term" value="P:purine nucleoside triphosphate catabolic process"/>
    <property type="evidence" value="ECO:0007669"/>
    <property type="project" value="UniProtKB-UniRule"/>
</dbReference>
<keyword evidence="4 10" id="KW-0547">Nucleotide-binding</keyword>
<evidence type="ECO:0000256" key="2">
    <source>
        <dbReference type="ARBA" id="ARBA00011738"/>
    </source>
</evidence>
<keyword evidence="5 10" id="KW-0378">Hydrolase</keyword>
<dbReference type="InterPro" id="IPR029001">
    <property type="entry name" value="ITPase-like_fam"/>
</dbReference>
<dbReference type="CDD" id="cd00515">
    <property type="entry name" value="HAM1"/>
    <property type="match status" value="1"/>
</dbReference>
<dbReference type="GO" id="GO:0035870">
    <property type="term" value="F:dITP diphosphatase activity"/>
    <property type="evidence" value="ECO:0007669"/>
    <property type="project" value="UniProtKB-UniRule"/>
</dbReference>
<evidence type="ECO:0000256" key="11">
    <source>
        <dbReference type="RuleBase" id="RU003781"/>
    </source>
</evidence>
<dbReference type="OrthoDB" id="9807456at2"/>
<sequence>MKELVIATKNKGKAKEFKSFFAEYGINAISLLELNEEIDDIEETGSTFEENAALKAEQISRLLQKPVLADDSGLVIDALDGRPGIYSARYAGEPKNDQANIEKVLHELKDTTERSARFVCILAVAVPGEDTLFKKGYCEGKIATAQAGENGFGYDPVFIPDGYTQTMAELSAEEKNKISHRRNAIKALEDWVKHEQ</sequence>
<dbReference type="Gene3D" id="3.90.950.10">
    <property type="match status" value="1"/>
</dbReference>
<keyword evidence="6 10" id="KW-0460">Magnesium</keyword>
<dbReference type="SUPFAM" id="SSF52972">
    <property type="entry name" value="ITPase-like"/>
    <property type="match status" value="1"/>
</dbReference>
<comment type="subunit">
    <text evidence="2 10">Homodimer.</text>
</comment>
<reference evidence="13" key="1">
    <citation type="submission" date="2016-10" db="EMBL/GenBank/DDBJ databases">
        <authorList>
            <person name="Varghese N."/>
            <person name="Submissions S."/>
        </authorList>
    </citation>
    <scope>NUCLEOTIDE SEQUENCE [LARGE SCALE GENOMIC DNA]</scope>
    <source>
        <strain evidence="13">DSM 22530</strain>
    </source>
</reference>
<feature type="binding site" evidence="10">
    <location>
        <position position="42"/>
    </location>
    <ligand>
        <name>Mg(2+)</name>
        <dbReference type="ChEBI" id="CHEBI:18420"/>
    </ligand>
</feature>
<feature type="binding site" evidence="10">
    <location>
        <position position="71"/>
    </location>
    <ligand>
        <name>Mg(2+)</name>
        <dbReference type="ChEBI" id="CHEBI:18420"/>
    </ligand>
</feature>
<feature type="binding site" evidence="10">
    <location>
        <begin position="8"/>
        <end position="13"/>
    </location>
    <ligand>
        <name>substrate</name>
    </ligand>
</feature>
<feature type="active site" description="Proton acceptor" evidence="10">
    <location>
        <position position="71"/>
    </location>
</feature>
<feature type="binding site" evidence="10">
    <location>
        <position position="175"/>
    </location>
    <ligand>
        <name>substrate</name>
    </ligand>
</feature>
<dbReference type="PANTHER" id="PTHR11067:SF9">
    <property type="entry name" value="INOSINE TRIPHOSPHATE PYROPHOSPHATASE"/>
    <property type="match status" value="1"/>
</dbReference>
<dbReference type="EMBL" id="FOMR01000002">
    <property type="protein sequence ID" value="SFD58872.1"/>
    <property type="molecule type" value="Genomic_DNA"/>
</dbReference>
<protein>
    <recommendedName>
        <fullName evidence="10">dITP/XTP pyrophosphatase</fullName>
        <ecNumber evidence="10">3.6.1.66</ecNumber>
    </recommendedName>
    <alternativeName>
        <fullName evidence="10">Non-canonical purine NTP pyrophosphatase</fullName>
    </alternativeName>
    <alternativeName>
        <fullName evidence="10">Non-standard purine NTP pyrophosphatase</fullName>
    </alternativeName>
    <alternativeName>
        <fullName evidence="10">Nucleoside-triphosphate diphosphatase</fullName>
    </alternativeName>
    <alternativeName>
        <fullName evidence="10">Nucleoside-triphosphate pyrophosphatase</fullName>
        <shortName evidence="10">NTPase</shortName>
    </alternativeName>
</protein>
<dbReference type="GO" id="GO:0009117">
    <property type="term" value="P:nucleotide metabolic process"/>
    <property type="evidence" value="ECO:0007669"/>
    <property type="project" value="UniProtKB-KW"/>
</dbReference>
<evidence type="ECO:0000256" key="7">
    <source>
        <dbReference type="ARBA" id="ARBA00023080"/>
    </source>
</evidence>
<dbReference type="AlphaFoldDB" id="A0A1I1TJT0"/>
<evidence type="ECO:0000256" key="3">
    <source>
        <dbReference type="ARBA" id="ARBA00022723"/>
    </source>
</evidence>
<keyword evidence="13" id="KW-1185">Reference proteome</keyword>
<evidence type="ECO:0000256" key="5">
    <source>
        <dbReference type="ARBA" id="ARBA00022801"/>
    </source>
</evidence>
<dbReference type="GO" id="GO:0036220">
    <property type="term" value="F:ITP diphosphatase activity"/>
    <property type="evidence" value="ECO:0007669"/>
    <property type="project" value="UniProtKB-UniRule"/>
</dbReference>
<dbReference type="PANTHER" id="PTHR11067">
    <property type="entry name" value="INOSINE TRIPHOSPHATE PYROPHOSPHATASE/HAM1 PROTEIN"/>
    <property type="match status" value="1"/>
</dbReference>
<dbReference type="GO" id="GO:0046872">
    <property type="term" value="F:metal ion binding"/>
    <property type="evidence" value="ECO:0007669"/>
    <property type="project" value="UniProtKB-KW"/>
</dbReference>
<evidence type="ECO:0000256" key="1">
    <source>
        <dbReference type="ARBA" id="ARBA00008023"/>
    </source>
</evidence>
<evidence type="ECO:0000256" key="10">
    <source>
        <dbReference type="HAMAP-Rule" id="MF_01405"/>
    </source>
</evidence>
<comment type="cofactor">
    <cofactor evidence="10">
        <name>Mg(2+)</name>
        <dbReference type="ChEBI" id="CHEBI:18420"/>
    </cofactor>
    <text evidence="10">Binds 1 Mg(2+) ion per subunit.</text>
</comment>
<dbReference type="GO" id="GO:0000166">
    <property type="term" value="F:nucleotide binding"/>
    <property type="evidence" value="ECO:0007669"/>
    <property type="project" value="UniProtKB-KW"/>
</dbReference>
<proteinExistence type="inferred from homology"/>
<evidence type="ECO:0000313" key="13">
    <source>
        <dbReference type="Proteomes" id="UP000199474"/>
    </source>
</evidence>
<evidence type="ECO:0000256" key="9">
    <source>
        <dbReference type="ARBA" id="ARBA00052017"/>
    </source>
</evidence>
<evidence type="ECO:0000256" key="6">
    <source>
        <dbReference type="ARBA" id="ARBA00022842"/>
    </source>
</evidence>
<comment type="catalytic activity">
    <reaction evidence="10">
        <text>ITP + H2O = IMP + diphosphate + H(+)</text>
        <dbReference type="Rhea" id="RHEA:29399"/>
        <dbReference type="ChEBI" id="CHEBI:15377"/>
        <dbReference type="ChEBI" id="CHEBI:15378"/>
        <dbReference type="ChEBI" id="CHEBI:33019"/>
        <dbReference type="ChEBI" id="CHEBI:58053"/>
        <dbReference type="ChEBI" id="CHEBI:61402"/>
        <dbReference type="EC" id="3.6.1.66"/>
    </reaction>
</comment>
<dbReference type="GO" id="GO:0005829">
    <property type="term" value="C:cytosol"/>
    <property type="evidence" value="ECO:0007669"/>
    <property type="project" value="TreeGrafter"/>
</dbReference>
<feature type="binding site" evidence="10">
    <location>
        <begin position="180"/>
        <end position="181"/>
    </location>
    <ligand>
        <name>substrate</name>
    </ligand>
</feature>
<dbReference type="InterPro" id="IPR020922">
    <property type="entry name" value="dITP/XTP_pyrophosphatase"/>
</dbReference>
<gene>
    <name evidence="12" type="ORF">SAMN05216238_102312</name>
</gene>
<dbReference type="HAMAP" id="MF_01405">
    <property type="entry name" value="Non_canon_purine_NTPase"/>
    <property type="match status" value="1"/>
</dbReference>
<dbReference type="InterPro" id="IPR002637">
    <property type="entry name" value="RdgB/HAM1"/>
</dbReference>
<accession>A0A1I1TJT0</accession>
<evidence type="ECO:0000256" key="4">
    <source>
        <dbReference type="ARBA" id="ARBA00022741"/>
    </source>
</evidence>
<feature type="binding site" evidence="10">
    <location>
        <begin position="152"/>
        <end position="155"/>
    </location>
    <ligand>
        <name>substrate</name>
    </ligand>
</feature>
<comment type="catalytic activity">
    <reaction evidence="9 10">
        <text>XTP + H2O = XMP + diphosphate + H(+)</text>
        <dbReference type="Rhea" id="RHEA:28610"/>
        <dbReference type="ChEBI" id="CHEBI:15377"/>
        <dbReference type="ChEBI" id="CHEBI:15378"/>
        <dbReference type="ChEBI" id="CHEBI:33019"/>
        <dbReference type="ChEBI" id="CHEBI:57464"/>
        <dbReference type="ChEBI" id="CHEBI:61314"/>
        <dbReference type="EC" id="3.6.1.66"/>
    </reaction>
</comment>
<comment type="similarity">
    <text evidence="1 10 11">Belongs to the HAM1 NTPase family.</text>
</comment>
<keyword evidence="3 10" id="KW-0479">Metal-binding</keyword>
<dbReference type="RefSeq" id="WP_090081609.1">
    <property type="nucleotide sequence ID" value="NZ_FOMR01000002.1"/>
</dbReference>
<evidence type="ECO:0000256" key="8">
    <source>
        <dbReference type="ARBA" id="ARBA00051875"/>
    </source>
</evidence>